<accession>A0A4Z2JI40</accession>
<sequence length="152" mass="16723">MPNTRKTNRQTNRHILRVGNECCTTTEGKRINRVVGQSTRGREQESPEECPVMIILSHDRAAEQLSLPYLDCPSQVLPSVSQLVEEEEEGRGGGSGNGGGMEGEGLGGCSTRRAPTSRSLQISLPDSLTLADWTVWWLDRSKGNTQWLRKGS</sequence>
<proteinExistence type="predicted"/>
<reference evidence="2 3" key="1">
    <citation type="submission" date="2019-03" db="EMBL/GenBank/DDBJ databases">
        <title>First draft genome of Liparis tanakae, snailfish: a comprehensive survey of snailfish specific genes.</title>
        <authorList>
            <person name="Kim W."/>
            <person name="Song I."/>
            <person name="Jeong J.-H."/>
            <person name="Kim D."/>
            <person name="Kim S."/>
            <person name="Ryu S."/>
            <person name="Song J.Y."/>
            <person name="Lee S.K."/>
        </authorList>
    </citation>
    <scope>NUCLEOTIDE SEQUENCE [LARGE SCALE GENOMIC DNA]</scope>
    <source>
        <tissue evidence="2">Muscle</tissue>
    </source>
</reference>
<evidence type="ECO:0000256" key="1">
    <source>
        <dbReference type="SAM" id="MobiDB-lite"/>
    </source>
</evidence>
<comment type="caution">
    <text evidence="2">The sequence shown here is derived from an EMBL/GenBank/DDBJ whole genome shotgun (WGS) entry which is preliminary data.</text>
</comment>
<organism evidence="2 3">
    <name type="scientific">Liparis tanakae</name>
    <name type="common">Tanaka's snailfish</name>
    <dbReference type="NCBI Taxonomy" id="230148"/>
    <lineage>
        <taxon>Eukaryota</taxon>
        <taxon>Metazoa</taxon>
        <taxon>Chordata</taxon>
        <taxon>Craniata</taxon>
        <taxon>Vertebrata</taxon>
        <taxon>Euteleostomi</taxon>
        <taxon>Actinopterygii</taxon>
        <taxon>Neopterygii</taxon>
        <taxon>Teleostei</taxon>
        <taxon>Neoteleostei</taxon>
        <taxon>Acanthomorphata</taxon>
        <taxon>Eupercaria</taxon>
        <taxon>Perciformes</taxon>
        <taxon>Cottioidei</taxon>
        <taxon>Cottales</taxon>
        <taxon>Liparidae</taxon>
        <taxon>Liparis</taxon>
    </lineage>
</organism>
<evidence type="ECO:0000313" key="2">
    <source>
        <dbReference type="EMBL" id="TNN88932.1"/>
    </source>
</evidence>
<dbReference type="Proteomes" id="UP000314294">
    <property type="component" value="Unassembled WGS sequence"/>
</dbReference>
<evidence type="ECO:0000313" key="3">
    <source>
        <dbReference type="Proteomes" id="UP000314294"/>
    </source>
</evidence>
<gene>
    <name evidence="2" type="ORF">EYF80_000810</name>
</gene>
<feature type="compositionally biased region" description="Gly residues" evidence="1">
    <location>
        <begin position="92"/>
        <end position="108"/>
    </location>
</feature>
<dbReference type="AlphaFoldDB" id="A0A4Z2JI40"/>
<dbReference type="EMBL" id="SRLO01000003">
    <property type="protein sequence ID" value="TNN88932.1"/>
    <property type="molecule type" value="Genomic_DNA"/>
</dbReference>
<keyword evidence="3" id="KW-1185">Reference proteome</keyword>
<name>A0A4Z2JI40_9TELE</name>
<feature type="region of interest" description="Disordered" evidence="1">
    <location>
        <begin position="83"/>
        <end position="114"/>
    </location>
</feature>
<protein>
    <submittedName>
        <fullName evidence="2">Uncharacterized protein</fullName>
    </submittedName>
</protein>